<protein>
    <submittedName>
        <fullName evidence="4">NUDIX hydrolase</fullName>
    </submittedName>
</protein>
<evidence type="ECO:0000256" key="2">
    <source>
        <dbReference type="ARBA" id="ARBA00022801"/>
    </source>
</evidence>
<comment type="cofactor">
    <cofactor evidence="1">
        <name>Mg(2+)</name>
        <dbReference type="ChEBI" id="CHEBI:18420"/>
    </cofactor>
</comment>
<feature type="domain" description="Nudix hydrolase" evidence="3">
    <location>
        <begin position="1"/>
        <end position="129"/>
    </location>
</feature>
<dbReference type="PROSITE" id="PS51462">
    <property type="entry name" value="NUDIX"/>
    <property type="match status" value="1"/>
</dbReference>
<evidence type="ECO:0000313" key="4">
    <source>
        <dbReference type="EMBL" id="AKF94995.1"/>
    </source>
</evidence>
<keyword evidence="2 4" id="KW-0378">Hydrolase</keyword>
<dbReference type="PANTHER" id="PTHR43046:SF14">
    <property type="entry name" value="MUTT_NUDIX FAMILY PROTEIN"/>
    <property type="match status" value="1"/>
</dbReference>
<dbReference type="GO" id="GO:0016787">
    <property type="term" value="F:hydrolase activity"/>
    <property type="evidence" value="ECO:0007669"/>
    <property type="project" value="UniProtKB-KW"/>
</dbReference>
<dbReference type="PANTHER" id="PTHR43046">
    <property type="entry name" value="GDP-MANNOSE MANNOSYL HYDROLASE"/>
    <property type="match status" value="1"/>
</dbReference>
<organism evidence="4">
    <name type="scientific">Brevibacillus laterosporus</name>
    <name type="common">Bacillus laterosporus</name>
    <dbReference type="NCBI Taxonomy" id="1465"/>
    <lineage>
        <taxon>Bacteria</taxon>
        <taxon>Bacillati</taxon>
        <taxon>Bacillota</taxon>
        <taxon>Bacilli</taxon>
        <taxon>Bacillales</taxon>
        <taxon>Paenibacillaceae</taxon>
        <taxon>Brevibacillus</taxon>
    </lineage>
</organism>
<sequence length="137" mass="15414">MATKMVSTVIAHEDQFLLIREDREELGNVWNIPAGIVQAGEKIMDAAVQRVAEKTGLQVELTSLSGIYQFVDETKDSVVCNVFTATVSEGTIQIDGTKIREARWFRLTEIEQLDDDSLYQAHLLRRVFADIKNTGKN</sequence>
<dbReference type="Gene3D" id="3.90.79.10">
    <property type="entry name" value="Nucleoside Triphosphate Pyrophosphohydrolase"/>
    <property type="match status" value="1"/>
</dbReference>
<dbReference type="RefSeq" id="WP_031414001.1">
    <property type="nucleotide sequence ID" value="NZ_CP011075.1"/>
</dbReference>
<dbReference type="SUPFAM" id="SSF55811">
    <property type="entry name" value="Nudix"/>
    <property type="match status" value="1"/>
</dbReference>
<dbReference type="InterPro" id="IPR015797">
    <property type="entry name" value="NUDIX_hydrolase-like_dom_sf"/>
</dbReference>
<name>A0A0F7C0K7_BRELA</name>
<dbReference type="InterPro" id="IPR000086">
    <property type="entry name" value="NUDIX_hydrolase_dom"/>
</dbReference>
<gene>
    <name evidence="4" type="ORF">EX87_15050</name>
</gene>
<dbReference type="EMBL" id="CP011075">
    <property type="protein sequence ID" value="AKF94995.1"/>
    <property type="molecule type" value="Genomic_DNA"/>
</dbReference>
<dbReference type="CDD" id="cd02883">
    <property type="entry name" value="NUDIX_Hydrolase"/>
    <property type="match status" value="1"/>
</dbReference>
<reference evidence="4" key="1">
    <citation type="submission" date="2015-03" db="EMBL/GenBank/DDBJ databases">
        <title>MIGS Cultured Bacterial/Archaeal sample from Brevibacillus laterosporus.</title>
        <authorList>
            <person name="Zeng D."/>
            <person name="Zhu L."/>
            <person name="Dong G."/>
            <person name="Ye W."/>
            <person name="Ren D."/>
            <person name="Wu L."/>
            <person name="Xu J."/>
            <person name="Li G."/>
            <person name="Guo L."/>
        </authorList>
    </citation>
    <scope>NUCLEOTIDE SEQUENCE</scope>
    <source>
        <strain evidence="4">B9</strain>
        <plasmid evidence="4">unnamed1</plasmid>
    </source>
</reference>
<accession>A0A0F7C0K7</accession>
<proteinExistence type="predicted"/>
<dbReference type="AlphaFoldDB" id="A0A0F7C0K7"/>
<keyword evidence="4" id="KW-0614">Plasmid</keyword>
<dbReference type="Pfam" id="PF00293">
    <property type="entry name" value="NUDIX"/>
    <property type="match status" value="1"/>
</dbReference>
<geneLocation type="plasmid" evidence="4">
    <name>unnamed1</name>
</geneLocation>
<evidence type="ECO:0000259" key="3">
    <source>
        <dbReference type="PROSITE" id="PS51462"/>
    </source>
</evidence>
<evidence type="ECO:0000256" key="1">
    <source>
        <dbReference type="ARBA" id="ARBA00001946"/>
    </source>
</evidence>